<dbReference type="SUPFAM" id="SSF53335">
    <property type="entry name" value="S-adenosyl-L-methionine-dependent methyltransferases"/>
    <property type="match status" value="1"/>
</dbReference>
<keyword evidence="4" id="KW-0808">Transferase</keyword>
<dbReference type="GO" id="GO:0008170">
    <property type="term" value="F:N-methyltransferase activity"/>
    <property type="evidence" value="ECO:0007669"/>
    <property type="project" value="UniProtKB-ARBA"/>
</dbReference>
<keyword evidence="1 4" id="KW-0489">Methyltransferase</keyword>
<dbReference type="EMBL" id="AP017378">
    <property type="protein sequence ID" value="BBD08813.1"/>
    <property type="molecule type" value="Genomic_DNA"/>
</dbReference>
<dbReference type="RefSeq" id="WP_126379232.1">
    <property type="nucleotide sequence ID" value="NZ_AP017378.1"/>
</dbReference>
<dbReference type="PANTHER" id="PTHR47739:SF1">
    <property type="entry name" value="TRNA1(VAL) (ADENINE(37)-N6)-METHYLTRANSFERASE"/>
    <property type="match status" value="1"/>
</dbReference>
<evidence type="ECO:0000313" key="5">
    <source>
        <dbReference type="Proteomes" id="UP000269883"/>
    </source>
</evidence>
<dbReference type="InterPro" id="IPR002052">
    <property type="entry name" value="DNA_methylase_N6_adenine_CS"/>
</dbReference>
<evidence type="ECO:0000313" key="4">
    <source>
        <dbReference type="EMBL" id="BBD08813.1"/>
    </source>
</evidence>
<evidence type="ECO:0000256" key="2">
    <source>
        <dbReference type="ARBA" id="ARBA00022691"/>
    </source>
</evidence>
<dbReference type="KEGG" id="dfl:DFE_2087"/>
<dbReference type="OrthoDB" id="5489421at2"/>
<organism evidence="4 5">
    <name type="scientific">Desulfovibrio ferrophilus</name>
    <dbReference type="NCBI Taxonomy" id="241368"/>
    <lineage>
        <taxon>Bacteria</taxon>
        <taxon>Pseudomonadati</taxon>
        <taxon>Thermodesulfobacteriota</taxon>
        <taxon>Desulfovibrionia</taxon>
        <taxon>Desulfovibrionales</taxon>
        <taxon>Desulfovibrionaceae</taxon>
        <taxon>Desulfovibrio</taxon>
    </lineage>
</organism>
<evidence type="ECO:0000256" key="1">
    <source>
        <dbReference type="ARBA" id="ARBA00022603"/>
    </source>
</evidence>
<dbReference type="GO" id="GO:0003676">
    <property type="term" value="F:nucleic acid binding"/>
    <property type="evidence" value="ECO:0007669"/>
    <property type="project" value="InterPro"/>
</dbReference>
<dbReference type="Pfam" id="PF05175">
    <property type="entry name" value="MTS"/>
    <property type="match status" value="1"/>
</dbReference>
<dbReference type="Proteomes" id="UP000269883">
    <property type="component" value="Chromosome"/>
</dbReference>
<keyword evidence="2" id="KW-0949">S-adenosyl-L-methionine</keyword>
<gene>
    <name evidence="4" type="ORF">DFE_2087</name>
</gene>
<dbReference type="PANTHER" id="PTHR47739">
    <property type="entry name" value="TRNA1(VAL) (ADENINE(37)-N6)-METHYLTRANSFERASE"/>
    <property type="match status" value="1"/>
</dbReference>
<dbReference type="InterPro" id="IPR050210">
    <property type="entry name" value="tRNA_Adenine-N(6)_MTase"/>
</dbReference>
<dbReference type="InterPro" id="IPR007848">
    <property type="entry name" value="Small_mtfrase_dom"/>
</dbReference>
<dbReference type="CDD" id="cd02440">
    <property type="entry name" value="AdoMet_MTases"/>
    <property type="match status" value="1"/>
</dbReference>
<dbReference type="PROSITE" id="PS00092">
    <property type="entry name" value="N6_MTASE"/>
    <property type="match status" value="1"/>
</dbReference>
<name>A0A2Z6B036_9BACT</name>
<reference evidence="4 5" key="1">
    <citation type="journal article" date="2018" name="Sci. Adv.">
        <title>Multi-heme cytochromes provide a pathway for survival in energy-limited environments.</title>
        <authorList>
            <person name="Deng X."/>
            <person name="Dohmae N."/>
            <person name="Nealson K.H."/>
            <person name="Hashimoto K."/>
            <person name="Okamoto A."/>
        </authorList>
    </citation>
    <scope>NUCLEOTIDE SEQUENCE [LARGE SCALE GENOMIC DNA]</scope>
    <source>
        <strain evidence="4 5">IS5</strain>
    </source>
</reference>
<evidence type="ECO:0000259" key="3">
    <source>
        <dbReference type="Pfam" id="PF05175"/>
    </source>
</evidence>
<dbReference type="Gene3D" id="3.40.50.150">
    <property type="entry name" value="Vaccinia Virus protein VP39"/>
    <property type="match status" value="1"/>
</dbReference>
<keyword evidence="5" id="KW-1185">Reference proteome</keyword>
<feature type="domain" description="Methyltransferase small" evidence="3">
    <location>
        <begin position="34"/>
        <end position="132"/>
    </location>
</feature>
<dbReference type="InterPro" id="IPR029063">
    <property type="entry name" value="SAM-dependent_MTases_sf"/>
</dbReference>
<dbReference type="AlphaFoldDB" id="A0A2Z6B036"/>
<dbReference type="GO" id="GO:0032259">
    <property type="term" value="P:methylation"/>
    <property type="evidence" value="ECO:0007669"/>
    <property type="project" value="UniProtKB-KW"/>
</dbReference>
<protein>
    <submittedName>
        <fullName evidence="4">Methyltransferase small</fullName>
    </submittedName>
</protein>
<sequence>MNASQNPDILSAREYFPRGMSQPESGFRFSMDALLLACFAPVGGAAHAVDLGCGCGVVGQGWMLRQPEADPVVTGLDVNPQMLDCAAANAVSLGLEDRYAVVRADVSAVRIDPDLSPESCDLVLCNPPYREPGTGRRPADHGRDTARFEAVAPIAAFVEAASYLLKNRKRACFIGLPERLPELLTDMLTQRLAPKRLLLVHSRVDEPARLALVEAVKNGGPGLVVEPPLVVYQGQGAKSCLTPQALEYCPFLVCNG</sequence>
<proteinExistence type="predicted"/>
<accession>A0A2Z6B036</accession>
<dbReference type="GO" id="GO:0008757">
    <property type="term" value="F:S-adenosylmethionine-dependent methyltransferase activity"/>
    <property type="evidence" value="ECO:0007669"/>
    <property type="project" value="UniProtKB-ARBA"/>
</dbReference>